<feature type="binding site" evidence="18">
    <location>
        <begin position="128"/>
        <end position="134"/>
    </location>
    <ligand>
        <name>(6S)-NADPHX</name>
        <dbReference type="ChEBI" id="CHEBI:64076"/>
    </ligand>
</feature>
<evidence type="ECO:0000256" key="19">
    <source>
        <dbReference type="PIRNR" id="PIRNR017184"/>
    </source>
</evidence>
<evidence type="ECO:0000256" key="17">
    <source>
        <dbReference type="HAMAP-Rule" id="MF_01965"/>
    </source>
</evidence>
<keyword evidence="8 17" id="KW-0521">NADP</keyword>
<dbReference type="Pfam" id="PF03853">
    <property type="entry name" value="YjeF_N"/>
    <property type="match status" value="1"/>
</dbReference>
<comment type="similarity">
    <text evidence="4 19">In the C-terminal section; belongs to the NnrD/CARKD family.</text>
</comment>
<feature type="binding site" evidence="17">
    <location>
        <position position="443"/>
    </location>
    <ligand>
        <name>AMP</name>
        <dbReference type="ChEBI" id="CHEBI:456215"/>
    </ligand>
</feature>
<dbReference type="Gene3D" id="3.40.1190.20">
    <property type="match status" value="1"/>
</dbReference>
<comment type="similarity">
    <text evidence="3 19">In the N-terminal section; belongs to the NnrE/AIBP family.</text>
</comment>
<dbReference type="CDD" id="cd01171">
    <property type="entry name" value="YXKO-related"/>
    <property type="match status" value="1"/>
</dbReference>
<feature type="domain" description="YjeF N-terminal" evidence="21">
    <location>
        <begin position="12"/>
        <end position="218"/>
    </location>
</feature>
<dbReference type="PIRSF" id="PIRSF017184">
    <property type="entry name" value="Nnr"/>
    <property type="match status" value="1"/>
</dbReference>
<dbReference type="EC" id="5.1.99.6" evidence="19"/>
<feature type="binding site" evidence="17">
    <location>
        <position position="263"/>
    </location>
    <ligand>
        <name>(6S)-NADPHX</name>
        <dbReference type="ChEBI" id="CHEBI:64076"/>
    </ligand>
</feature>
<comment type="function">
    <text evidence="14 19">Bifunctional enzyme that catalyzes the epimerization of the S- and R-forms of NAD(P)HX and the dehydration of the S-form of NAD(P)HX at the expense of ADP, which is converted to AMP. This allows the repair of both epimers of NAD(P)HX, a damaged form of NAD(P)H that is a result of enzymatic or heat-dependent hydration.</text>
</comment>
<evidence type="ECO:0000259" key="20">
    <source>
        <dbReference type="PROSITE" id="PS51383"/>
    </source>
</evidence>
<dbReference type="PROSITE" id="PS01050">
    <property type="entry name" value="YJEF_C_2"/>
    <property type="match status" value="1"/>
</dbReference>
<dbReference type="InterPro" id="IPR004443">
    <property type="entry name" value="YjeF_N_dom"/>
</dbReference>
<evidence type="ECO:0000256" key="15">
    <source>
        <dbReference type="ARBA" id="ARBA00048238"/>
    </source>
</evidence>
<dbReference type="InterPro" id="IPR017953">
    <property type="entry name" value="Carbohydrate_kinase_pred_CS"/>
</dbReference>
<evidence type="ECO:0000256" key="7">
    <source>
        <dbReference type="ARBA" id="ARBA00022840"/>
    </source>
</evidence>
<feature type="binding site" evidence="17">
    <location>
        <position position="326"/>
    </location>
    <ligand>
        <name>(6S)-NADPHX</name>
        <dbReference type="ChEBI" id="CHEBI:64076"/>
    </ligand>
</feature>
<dbReference type="HAMAP" id="MF_01966">
    <property type="entry name" value="NADHX_epimerase"/>
    <property type="match status" value="1"/>
</dbReference>
<evidence type="ECO:0000256" key="16">
    <source>
        <dbReference type="ARBA" id="ARBA00049209"/>
    </source>
</evidence>
<dbReference type="InterPro" id="IPR029056">
    <property type="entry name" value="Ribokinase-like"/>
</dbReference>
<evidence type="ECO:0000256" key="18">
    <source>
        <dbReference type="HAMAP-Rule" id="MF_01966"/>
    </source>
</evidence>
<dbReference type="PANTHER" id="PTHR12592">
    <property type="entry name" value="ATP-DEPENDENT (S)-NAD(P)H-HYDRATE DEHYDRATASE FAMILY MEMBER"/>
    <property type="match status" value="1"/>
</dbReference>
<comment type="function">
    <text evidence="17">Catalyzes the dehydration of the S-form of NAD(P)HX at the expense of ADP, which is converted to AMP. Together with NAD(P)HX epimerase, which catalyzes the epimerization of the S- and R-forms, the enzyme allows the repair of both epimers of NAD(P)HX, a damaged form of NAD(P)H that is a result of enzymatic or heat-dependent hydration.</text>
</comment>
<dbReference type="Pfam" id="PF01256">
    <property type="entry name" value="Carb_kinase"/>
    <property type="match status" value="1"/>
</dbReference>
<dbReference type="InterPro" id="IPR000631">
    <property type="entry name" value="CARKD"/>
</dbReference>
<evidence type="ECO:0000313" key="22">
    <source>
        <dbReference type="EMBL" id="MEJ8474335.1"/>
    </source>
</evidence>
<comment type="cofactor">
    <cofactor evidence="18 19">
        <name>K(+)</name>
        <dbReference type="ChEBI" id="CHEBI:29103"/>
    </cofactor>
    <text evidence="18 19">Binds 1 potassium ion per subunit.</text>
</comment>
<dbReference type="HAMAP" id="MF_01965">
    <property type="entry name" value="NADHX_dehydratase"/>
    <property type="match status" value="1"/>
</dbReference>
<evidence type="ECO:0000256" key="2">
    <source>
        <dbReference type="ARBA" id="ARBA00000909"/>
    </source>
</evidence>
<dbReference type="SUPFAM" id="SSF64153">
    <property type="entry name" value="YjeF N-terminal domain-like"/>
    <property type="match status" value="1"/>
</dbReference>
<keyword evidence="9 18" id="KW-0630">Potassium</keyword>
<comment type="catalytic activity">
    <reaction evidence="15 17 19">
        <text>(6S)-NADHX + ADP = AMP + phosphate + NADH + H(+)</text>
        <dbReference type="Rhea" id="RHEA:32223"/>
        <dbReference type="ChEBI" id="CHEBI:15378"/>
        <dbReference type="ChEBI" id="CHEBI:43474"/>
        <dbReference type="ChEBI" id="CHEBI:57945"/>
        <dbReference type="ChEBI" id="CHEBI:64074"/>
        <dbReference type="ChEBI" id="CHEBI:456215"/>
        <dbReference type="ChEBI" id="CHEBI:456216"/>
        <dbReference type="EC" id="4.2.1.136"/>
    </reaction>
</comment>
<evidence type="ECO:0000256" key="11">
    <source>
        <dbReference type="ARBA" id="ARBA00023235"/>
    </source>
</evidence>
<evidence type="ECO:0000256" key="9">
    <source>
        <dbReference type="ARBA" id="ARBA00022958"/>
    </source>
</evidence>
<comment type="similarity">
    <text evidence="18">Belongs to the NnrE/AIBP family.</text>
</comment>
<feature type="binding site" evidence="17">
    <location>
        <begin position="414"/>
        <end position="418"/>
    </location>
    <ligand>
        <name>AMP</name>
        <dbReference type="ChEBI" id="CHEBI:456215"/>
    </ligand>
</feature>
<keyword evidence="13" id="KW-0511">Multifunctional enzyme</keyword>
<comment type="similarity">
    <text evidence="17">Belongs to the NnrD/CARKD family.</text>
</comment>
<comment type="caution">
    <text evidence="18">Lacks conserved residue(s) required for the propagation of feature annotation.</text>
</comment>
<dbReference type="SUPFAM" id="SSF53613">
    <property type="entry name" value="Ribokinase-like"/>
    <property type="match status" value="1"/>
</dbReference>
<evidence type="ECO:0000256" key="12">
    <source>
        <dbReference type="ARBA" id="ARBA00023239"/>
    </source>
</evidence>
<comment type="subunit">
    <text evidence="17">Homotetramer.</text>
</comment>
<keyword evidence="12 17" id="KW-0456">Lyase</keyword>
<dbReference type="PROSITE" id="PS51385">
    <property type="entry name" value="YJEF_N"/>
    <property type="match status" value="1"/>
</dbReference>
<gene>
    <name evidence="17" type="primary">nnrD</name>
    <name evidence="18" type="synonym">nnrE</name>
    <name evidence="22" type="ORF">V6575_09560</name>
</gene>
<feature type="binding site" evidence="17">
    <location>
        <position position="444"/>
    </location>
    <ligand>
        <name>(6S)-NADPHX</name>
        <dbReference type="ChEBI" id="CHEBI:64076"/>
    </ligand>
</feature>
<evidence type="ECO:0000313" key="23">
    <source>
        <dbReference type="Proteomes" id="UP001385499"/>
    </source>
</evidence>
<comment type="catalytic activity">
    <reaction evidence="1 18 19">
        <text>(6R)-NADHX = (6S)-NADHX</text>
        <dbReference type="Rhea" id="RHEA:32215"/>
        <dbReference type="ChEBI" id="CHEBI:64074"/>
        <dbReference type="ChEBI" id="CHEBI:64075"/>
        <dbReference type="EC" id="5.1.99.6"/>
    </reaction>
</comment>
<dbReference type="NCBIfam" id="TIGR00197">
    <property type="entry name" value="yjeF_nterm"/>
    <property type="match status" value="1"/>
</dbReference>
<dbReference type="Proteomes" id="UP001385499">
    <property type="component" value="Unassembled WGS sequence"/>
</dbReference>
<keyword evidence="6 17" id="KW-0547">Nucleotide-binding</keyword>
<dbReference type="PROSITE" id="PS51383">
    <property type="entry name" value="YJEF_C_3"/>
    <property type="match status" value="1"/>
</dbReference>
<name>A0ABU8TJK7_9HYPH</name>
<evidence type="ECO:0000256" key="6">
    <source>
        <dbReference type="ARBA" id="ARBA00022741"/>
    </source>
</evidence>
<feature type="binding site" evidence="18">
    <location>
        <begin position="59"/>
        <end position="63"/>
    </location>
    <ligand>
        <name>(6S)-NADPHX</name>
        <dbReference type="ChEBI" id="CHEBI:64076"/>
    </ligand>
</feature>
<protein>
    <recommendedName>
        <fullName evidence="19">Bifunctional NAD(P)H-hydrate repair enzyme</fullName>
    </recommendedName>
    <alternativeName>
        <fullName evidence="19">Nicotinamide nucleotide repair protein</fullName>
    </alternativeName>
    <domain>
        <recommendedName>
            <fullName evidence="19">ADP-dependent (S)-NAD(P)H-hydrate dehydratase</fullName>
            <ecNumber evidence="19">4.2.1.136</ecNumber>
        </recommendedName>
        <alternativeName>
            <fullName evidence="19">ADP-dependent NAD(P)HX dehydratase</fullName>
        </alternativeName>
    </domain>
    <domain>
        <recommendedName>
            <fullName evidence="19">NAD(P)H-hydrate epimerase</fullName>
            <ecNumber evidence="19">5.1.99.6</ecNumber>
        </recommendedName>
    </domain>
</protein>
<evidence type="ECO:0000256" key="5">
    <source>
        <dbReference type="ARBA" id="ARBA00022723"/>
    </source>
</evidence>
<feature type="binding site" evidence="18">
    <location>
        <position position="157"/>
    </location>
    <ligand>
        <name>(6S)-NADPHX</name>
        <dbReference type="ChEBI" id="CHEBI:64076"/>
    </ligand>
</feature>
<keyword evidence="10 17" id="KW-0520">NAD</keyword>
<keyword evidence="5 18" id="KW-0479">Metal-binding</keyword>
<feature type="domain" description="YjeF C-terminal" evidence="20">
    <location>
        <begin position="228"/>
        <end position="498"/>
    </location>
</feature>
<dbReference type="InterPro" id="IPR036652">
    <property type="entry name" value="YjeF_N_dom_sf"/>
</dbReference>
<evidence type="ECO:0000256" key="8">
    <source>
        <dbReference type="ARBA" id="ARBA00022857"/>
    </source>
</evidence>
<comment type="catalytic activity">
    <reaction evidence="16 17 19">
        <text>(6S)-NADPHX + ADP = AMP + phosphate + NADPH + H(+)</text>
        <dbReference type="Rhea" id="RHEA:32235"/>
        <dbReference type="ChEBI" id="CHEBI:15378"/>
        <dbReference type="ChEBI" id="CHEBI:43474"/>
        <dbReference type="ChEBI" id="CHEBI:57783"/>
        <dbReference type="ChEBI" id="CHEBI:64076"/>
        <dbReference type="ChEBI" id="CHEBI:456215"/>
        <dbReference type="ChEBI" id="CHEBI:456216"/>
        <dbReference type="EC" id="4.2.1.136"/>
    </reaction>
</comment>
<evidence type="ECO:0000256" key="4">
    <source>
        <dbReference type="ARBA" id="ARBA00009524"/>
    </source>
</evidence>
<accession>A0ABU8TJK7</accession>
<feature type="binding site" evidence="17">
    <location>
        <position position="380"/>
    </location>
    <ligand>
        <name>(6S)-NADPHX</name>
        <dbReference type="ChEBI" id="CHEBI:64076"/>
    </ligand>
</feature>
<dbReference type="PANTHER" id="PTHR12592:SF0">
    <property type="entry name" value="ATP-DEPENDENT (S)-NAD(P)H-HYDRATE DEHYDRATASE"/>
    <property type="match status" value="1"/>
</dbReference>
<keyword evidence="23" id="KW-1185">Reference proteome</keyword>
<evidence type="ECO:0000256" key="13">
    <source>
        <dbReference type="ARBA" id="ARBA00023268"/>
    </source>
</evidence>
<evidence type="ECO:0000256" key="10">
    <source>
        <dbReference type="ARBA" id="ARBA00023027"/>
    </source>
</evidence>
<feature type="binding site" evidence="18">
    <location>
        <position position="124"/>
    </location>
    <ligand>
        <name>K(+)</name>
        <dbReference type="ChEBI" id="CHEBI:29103"/>
    </ligand>
</feature>
<comment type="cofactor">
    <cofactor evidence="17">
        <name>Mg(2+)</name>
        <dbReference type="ChEBI" id="CHEBI:18420"/>
    </cofactor>
</comment>
<keyword evidence="7 17" id="KW-0067">ATP-binding</keyword>
<comment type="function">
    <text evidence="18">Catalyzes the epimerization of the S- and R-forms of NAD(P)HX, a damaged form of NAD(P)H that is a result of enzymatic or heat-dependent hydration. This is a prerequisite for the S-specific NAD(P)H-hydrate dehydratase to allow the repair of both epimers of NAD(P)HX.</text>
</comment>
<dbReference type="EMBL" id="JBAKIA010000005">
    <property type="protein sequence ID" value="MEJ8474335.1"/>
    <property type="molecule type" value="Genomic_DNA"/>
</dbReference>
<evidence type="ECO:0000256" key="14">
    <source>
        <dbReference type="ARBA" id="ARBA00025153"/>
    </source>
</evidence>
<dbReference type="RefSeq" id="WP_340274074.1">
    <property type="nucleotide sequence ID" value="NZ_JBAKIA010000005.1"/>
</dbReference>
<dbReference type="Gene3D" id="3.40.50.10260">
    <property type="entry name" value="YjeF N-terminal domain"/>
    <property type="match status" value="1"/>
</dbReference>
<organism evidence="22 23">
    <name type="scientific">Roseibium algae</name>
    <dbReference type="NCBI Taxonomy" id="3123038"/>
    <lineage>
        <taxon>Bacteria</taxon>
        <taxon>Pseudomonadati</taxon>
        <taxon>Pseudomonadota</taxon>
        <taxon>Alphaproteobacteria</taxon>
        <taxon>Hyphomicrobiales</taxon>
        <taxon>Stappiaceae</taxon>
        <taxon>Roseibium</taxon>
    </lineage>
</organism>
<comment type="caution">
    <text evidence="22">The sequence shown here is derived from an EMBL/GenBank/DDBJ whole genome shotgun (WGS) entry which is preliminary data.</text>
</comment>
<feature type="binding site" evidence="18">
    <location>
        <position position="160"/>
    </location>
    <ligand>
        <name>K(+)</name>
        <dbReference type="ChEBI" id="CHEBI:29103"/>
    </ligand>
</feature>
<sequence length="502" mass="51707">MMKSALLTPAEMKRADEITIDSGVPGIDLMECAGDHVARLARDMCGTEGRVLVVCGPGNNGGDGFVAAQCLQATGRQVDVVLLKEASSLTGDAAIAYSRMGFEGELTTTEGLRQKLLGCSLVIDALFGAGLSRPLQGEAEAFVSAINESGIPVLSVDLPSGLNGETGQVMGGEGGCAIRAERSVTFFRHKPGHYLIPGRVLCGRVDCVDIGIRENALSEIGPTTFINGPDVWSSFFRVPQLGGHKYDRGHAVIFGGPMMTSGAGRLAAGAALRAGAGLVTLVSPPSAVMANATQLTAVMLKSVKEAGGILELLKDPRLNAALIGPGYGLGDNARAAIQAILESDCALVLDADALTNFQHQPTELFDAIHKRAGPVVMTPHDGEFARLFPDLMGLPKLEKARQAALRSGAVLVLKGADTVIASPDGRAVINENAPAWLATAGSGDVLAGIVCAALAQKVSAFEAASMAVWLHGAAGAEVGPGLIAEDLVPALRLVIAKLVGIS</sequence>
<evidence type="ECO:0000259" key="21">
    <source>
        <dbReference type="PROSITE" id="PS51385"/>
    </source>
</evidence>
<keyword evidence="11 18" id="KW-0413">Isomerase</keyword>
<evidence type="ECO:0000256" key="1">
    <source>
        <dbReference type="ARBA" id="ARBA00000013"/>
    </source>
</evidence>
<comment type="catalytic activity">
    <reaction evidence="2 18 19">
        <text>(6R)-NADPHX = (6S)-NADPHX</text>
        <dbReference type="Rhea" id="RHEA:32227"/>
        <dbReference type="ChEBI" id="CHEBI:64076"/>
        <dbReference type="ChEBI" id="CHEBI:64077"/>
        <dbReference type="EC" id="5.1.99.6"/>
    </reaction>
</comment>
<feature type="binding site" evidence="18">
    <location>
        <position position="60"/>
    </location>
    <ligand>
        <name>K(+)</name>
        <dbReference type="ChEBI" id="CHEBI:29103"/>
    </ligand>
</feature>
<dbReference type="EC" id="4.2.1.136" evidence="19"/>
<dbReference type="NCBIfam" id="TIGR00196">
    <property type="entry name" value="yjeF_cterm"/>
    <property type="match status" value="1"/>
</dbReference>
<reference evidence="22 23" key="1">
    <citation type="submission" date="2024-02" db="EMBL/GenBank/DDBJ databases">
        <title>Roseibium algae sp. nov., isolated from marine alga (Grateloupia sp.), showing potential in myo-inositol conversion.</title>
        <authorList>
            <person name="Wang Y."/>
        </authorList>
    </citation>
    <scope>NUCLEOTIDE SEQUENCE [LARGE SCALE GENOMIC DNA]</scope>
    <source>
        <strain evidence="22 23">H3510</strain>
    </source>
</reference>
<evidence type="ECO:0000256" key="3">
    <source>
        <dbReference type="ARBA" id="ARBA00006001"/>
    </source>
</evidence>
<dbReference type="InterPro" id="IPR030677">
    <property type="entry name" value="Nnr"/>
</dbReference>
<proteinExistence type="inferred from homology"/>